<dbReference type="RefSeq" id="XP_033595241.1">
    <property type="nucleotide sequence ID" value="XM_033748596.1"/>
</dbReference>
<evidence type="ECO:0008006" key="6">
    <source>
        <dbReference type="Google" id="ProtNLM"/>
    </source>
</evidence>
<feature type="transmembrane region" description="Helical" evidence="3">
    <location>
        <begin position="35"/>
        <end position="54"/>
    </location>
</feature>
<evidence type="ECO:0000313" key="5">
    <source>
        <dbReference type="Proteomes" id="UP000799437"/>
    </source>
</evidence>
<dbReference type="PANTHER" id="PTHR33365">
    <property type="entry name" value="YALI0B05434P"/>
    <property type="match status" value="1"/>
</dbReference>
<dbReference type="GeneID" id="54489650"/>
<dbReference type="GO" id="GO:0043386">
    <property type="term" value="P:mycotoxin biosynthetic process"/>
    <property type="evidence" value="ECO:0007669"/>
    <property type="project" value="InterPro"/>
</dbReference>
<keyword evidence="3" id="KW-1133">Transmembrane helix</keyword>
<dbReference type="EMBL" id="ML996593">
    <property type="protein sequence ID" value="KAF2752790.1"/>
    <property type="molecule type" value="Genomic_DNA"/>
</dbReference>
<dbReference type="PANTHER" id="PTHR33365:SF4">
    <property type="entry name" value="CYCLOCHLOROTINE BIOSYNTHESIS PROTEIN O"/>
    <property type="match status" value="1"/>
</dbReference>
<accession>A0A6A6VT73</accession>
<reference evidence="4" key="1">
    <citation type="journal article" date="2020" name="Stud. Mycol.">
        <title>101 Dothideomycetes genomes: a test case for predicting lifestyles and emergence of pathogens.</title>
        <authorList>
            <person name="Haridas S."/>
            <person name="Albert R."/>
            <person name="Binder M."/>
            <person name="Bloem J."/>
            <person name="Labutti K."/>
            <person name="Salamov A."/>
            <person name="Andreopoulos B."/>
            <person name="Baker S."/>
            <person name="Barry K."/>
            <person name="Bills G."/>
            <person name="Bluhm B."/>
            <person name="Cannon C."/>
            <person name="Castanera R."/>
            <person name="Culley D."/>
            <person name="Daum C."/>
            <person name="Ezra D."/>
            <person name="Gonzalez J."/>
            <person name="Henrissat B."/>
            <person name="Kuo A."/>
            <person name="Liang C."/>
            <person name="Lipzen A."/>
            <person name="Lutzoni F."/>
            <person name="Magnuson J."/>
            <person name="Mondo S."/>
            <person name="Nolan M."/>
            <person name="Ohm R."/>
            <person name="Pangilinan J."/>
            <person name="Park H.-J."/>
            <person name="Ramirez L."/>
            <person name="Alfaro M."/>
            <person name="Sun H."/>
            <person name="Tritt A."/>
            <person name="Yoshinaga Y."/>
            <person name="Zwiers L.-H."/>
            <person name="Turgeon B."/>
            <person name="Goodwin S."/>
            <person name="Spatafora J."/>
            <person name="Crous P."/>
            <person name="Grigoriev I."/>
        </authorList>
    </citation>
    <scope>NUCLEOTIDE SEQUENCE</scope>
    <source>
        <strain evidence="4">CBS 121739</strain>
    </source>
</reference>
<dbReference type="OrthoDB" id="3687641at2759"/>
<evidence type="ECO:0000256" key="2">
    <source>
        <dbReference type="ARBA" id="ARBA00035112"/>
    </source>
</evidence>
<protein>
    <recommendedName>
        <fullName evidence="6">Tat pathway signal sequence</fullName>
    </recommendedName>
</protein>
<keyword evidence="3" id="KW-0812">Transmembrane</keyword>
<gene>
    <name evidence="4" type="ORF">EJ05DRAFT_515376</name>
</gene>
<evidence type="ECO:0000256" key="1">
    <source>
        <dbReference type="ARBA" id="ARBA00004685"/>
    </source>
</evidence>
<evidence type="ECO:0000256" key="3">
    <source>
        <dbReference type="SAM" id="Phobius"/>
    </source>
</evidence>
<organism evidence="4 5">
    <name type="scientific">Pseudovirgaria hyperparasitica</name>
    <dbReference type="NCBI Taxonomy" id="470096"/>
    <lineage>
        <taxon>Eukaryota</taxon>
        <taxon>Fungi</taxon>
        <taxon>Dikarya</taxon>
        <taxon>Ascomycota</taxon>
        <taxon>Pezizomycotina</taxon>
        <taxon>Dothideomycetes</taxon>
        <taxon>Dothideomycetes incertae sedis</taxon>
        <taxon>Acrospermales</taxon>
        <taxon>Acrospermaceae</taxon>
        <taxon>Pseudovirgaria</taxon>
    </lineage>
</organism>
<dbReference type="Pfam" id="PF11807">
    <property type="entry name" value="UstYa"/>
    <property type="match status" value="1"/>
</dbReference>
<proteinExistence type="inferred from homology"/>
<sequence length="248" mass="28555">MDQLHEQQYALLPSENGDEPSKVVEEVGPRVRESWSFRIASLILFGLLTLLIFLAQNIGPNDKKCTKQLNLWSPLLDSVEYYETDFGNEFNSTSIYRGLPTPEREEAWNKLVTKHAIEVPVDKIHGLNRTEADMMKHVPSDIGTGYIGLVEVFHQLHCLNMLRVYTWVQAGKYPNPPPMLAMSEVQNRMHVDHCIESLRLVFQCWSDVTPVLIKLGGPVGRKADFNTHHKCRNFDKIEEWIDEKWTVP</sequence>
<comment type="similarity">
    <text evidence="2">Belongs to the ustYa family.</text>
</comment>
<evidence type="ECO:0000313" key="4">
    <source>
        <dbReference type="EMBL" id="KAF2752790.1"/>
    </source>
</evidence>
<dbReference type="AlphaFoldDB" id="A0A6A6VT73"/>
<keyword evidence="5" id="KW-1185">Reference proteome</keyword>
<name>A0A6A6VT73_9PEZI</name>
<comment type="pathway">
    <text evidence="1">Mycotoxin biosynthesis.</text>
</comment>
<dbReference type="InterPro" id="IPR021765">
    <property type="entry name" value="UstYa-like"/>
</dbReference>
<dbReference type="Proteomes" id="UP000799437">
    <property type="component" value="Unassembled WGS sequence"/>
</dbReference>
<keyword evidence="3" id="KW-0472">Membrane</keyword>